<dbReference type="PANTHER" id="PTHR11481">
    <property type="entry name" value="IMMUNOGLOBULIN FC RECEPTOR"/>
    <property type="match status" value="1"/>
</dbReference>
<feature type="compositionally biased region" description="Pro residues" evidence="3">
    <location>
        <begin position="317"/>
        <end position="331"/>
    </location>
</feature>
<dbReference type="InterPro" id="IPR003598">
    <property type="entry name" value="Ig_sub2"/>
</dbReference>
<feature type="region of interest" description="Disordered" evidence="3">
    <location>
        <begin position="237"/>
        <end position="348"/>
    </location>
</feature>
<dbReference type="GO" id="GO:0004888">
    <property type="term" value="F:transmembrane signaling receptor activity"/>
    <property type="evidence" value="ECO:0007669"/>
    <property type="project" value="TreeGrafter"/>
</dbReference>
<reference evidence="5" key="1">
    <citation type="submission" date="2019-10" db="EMBL/GenBank/DDBJ databases">
        <title>Corvus moneduloides (New Caledonian crow) genome, bCorMon1, primary haplotype.</title>
        <authorList>
            <person name="Rutz C."/>
            <person name="Fungtammasan C."/>
            <person name="Mountcastle J."/>
            <person name="Formenti G."/>
            <person name="Chow W."/>
            <person name="Howe K."/>
            <person name="Steele M.P."/>
            <person name="Fernandes J."/>
            <person name="Gilbert M.T.P."/>
            <person name="Fedrigo O."/>
            <person name="Jarvis E.D."/>
            <person name="Gemmell N."/>
        </authorList>
    </citation>
    <scope>NUCLEOTIDE SEQUENCE [LARGE SCALE GENOMIC DNA]</scope>
</reference>
<dbReference type="SUPFAM" id="SSF48726">
    <property type="entry name" value="Immunoglobulin"/>
    <property type="match status" value="2"/>
</dbReference>
<dbReference type="Proteomes" id="UP000694553">
    <property type="component" value="Unassembled WGS sequence"/>
</dbReference>
<feature type="compositionally biased region" description="Basic and acidic residues" evidence="3">
    <location>
        <begin position="1"/>
        <end position="11"/>
    </location>
</feature>
<sequence length="508" mass="53626">QRCPNPRDLRAKPVTPWGQFGDSPTLRAPDAAVPAVPPPPSPVPSPFQPRPSASLVSPRGDASSPPRCPHPTLALAGWCPLSPAGAQTNQLLVEPPWTPPVLWDRVTLTCQGLGTAGATTWYKDGQRWWQKGPDRFVVTESGTYQCHRPGTGLSPPVSVSNAWLVLQVPARALLEGDTVTLRCRSWQDNPVTSVSFYREEKQLQRFRNGTELSLSPLRLHHSGRYRCRGWVESSLSRGRKESVSAPVTVKVHGEHPTAATLTPRHPHTSAASQPLHSRLGVTLPPSHLLPRALPGAGAGGSPRAHRGVPPQSQLPQHPQPPAAPSPPPAPLLPARAVGGGPAGVPAAPAARRGGLPLGELQLPGALRAGAVRKSSARLRVTVRSECGDGRGEPRQQPRVPQSCLGSPQPSMTPSRGRPSLPSLSLSLNGSPHPSLGTPLPHLGPSMVHSSHPCLAPQNLPCGSLQSSPGLPSMNLPGVPSTPSDLPPHLLAPFFLNGVWPPLPDPLPP</sequence>
<dbReference type="InterPro" id="IPR003599">
    <property type="entry name" value="Ig_sub"/>
</dbReference>
<reference evidence="4" key="2">
    <citation type="submission" date="2025-08" db="UniProtKB">
        <authorList>
            <consortium name="Ensembl"/>
        </authorList>
    </citation>
    <scope>IDENTIFICATION</scope>
</reference>
<name>A0A8U7NSK1_CORMO</name>
<accession>A0A8U7NSK1</accession>
<feature type="compositionally biased region" description="Pro residues" evidence="3">
    <location>
        <begin position="35"/>
        <end position="49"/>
    </location>
</feature>
<dbReference type="SMART" id="SM00408">
    <property type="entry name" value="IGc2"/>
    <property type="match status" value="1"/>
</dbReference>
<dbReference type="PANTHER" id="PTHR11481:SF64">
    <property type="entry name" value="FC RECEPTOR-LIKE PROTEIN 4"/>
    <property type="match status" value="1"/>
</dbReference>
<evidence type="ECO:0000256" key="3">
    <source>
        <dbReference type="SAM" id="MobiDB-lite"/>
    </source>
</evidence>
<keyword evidence="2" id="KW-1015">Disulfide bond</keyword>
<evidence type="ECO:0000256" key="2">
    <source>
        <dbReference type="ARBA" id="ARBA00023157"/>
    </source>
</evidence>
<dbReference type="InterPro" id="IPR013783">
    <property type="entry name" value="Ig-like_fold"/>
</dbReference>
<dbReference type="PROSITE" id="PS50835">
    <property type="entry name" value="IG_LIKE"/>
    <property type="match status" value="2"/>
</dbReference>
<dbReference type="AlphaFoldDB" id="A0A8U7NSK1"/>
<keyword evidence="1" id="KW-0732">Signal</keyword>
<dbReference type="Ensembl" id="ENSCMUT00000036170.1">
    <property type="protein sequence ID" value="ENSCMUP00000031373.1"/>
    <property type="gene ID" value="ENSCMUG00000019361.1"/>
</dbReference>
<dbReference type="InterPro" id="IPR007110">
    <property type="entry name" value="Ig-like_dom"/>
</dbReference>
<feature type="compositionally biased region" description="Basic and acidic residues" evidence="3">
    <location>
        <begin position="385"/>
        <end position="395"/>
    </location>
</feature>
<feature type="region of interest" description="Disordered" evidence="3">
    <location>
        <begin position="384"/>
        <end position="443"/>
    </location>
</feature>
<dbReference type="GO" id="GO:0006955">
    <property type="term" value="P:immune response"/>
    <property type="evidence" value="ECO:0007669"/>
    <property type="project" value="TreeGrafter"/>
</dbReference>
<feature type="region of interest" description="Disordered" evidence="3">
    <location>
        <begin position="1"/>
        <end position="68"/>
    </location>
</feature>
<dbReference type="Pfam" id="PF13895">
    <property type="entry name" value="Ig_2"/>
    <property type="match status" value="1"/>
</dbReference>
<dbReference type="Gene3D" id="2.60.40.10">
    <property type="entry name" value="Immunoglobulins"/>
    <property type="match status" value="2"/>
</dbReference>
<organism evidence="4 5">
    <name type="scientific">Corvus moneduloides</name>
    <name type="common">New Caledonian crow</name>
    <dbReference type="NCBI Taxonomy" id="1196302"/>
    <lineage>
        <taxon>Eukaryota</taxon>
        <taxon>Metazoa</taxon>
        <taxon>Chordata</taxon>
        <taxon>Craniata</taxon>
        <taxon>Vertebrata</taxon>
        <taxon>Euteleostomi</taxon>
        <taxon>Archelosauria</taxon>
        <taxon>Archosauria</taxon>
        <taxon>Dinosauria</taxon>
        <taxon>Saurischia</taxon>
        <taxon>Theropoda</taxon>
        <taxon>Coelurosauria</taxon>
        <taxon>Aves</taxon>
        <taxon>Neognathae</taxon>
        <taxon>Neoaves</taxon>
        <taxon>Telluraves</taxon>
        <taxon>Australaves</taxon>
        <taxon>Passeriformes</taxon>
        <taxon>Corvoidea</taxon>
        <taxon>Corvidae</taxon>
        <taxon>Corvus</taxon>
    </lineage>
</organism>
<evidence type="ECO:0000313" key="5">
    <source>
        <dbReference type="Proteomes" id="UP000694553"/>
    </source>
</evidence>
<reference evidence="4" key="3">
    <citation type="submission" date="2025-09" db="UniProtKB">
        <authorList>
            <consortium name="Ensembl"/>
        </authorList>
    </citation>
    <scope>IDENTIFICATION</scope>
</reference>
<evidence type="ECO:0000313" key="4">
    <source>
        <dbReference type="Ensembl" id="ENSCMUP00000031373.1"/>
    </source>
</evidence>
<dbReference type="GO" id="GO:0009897">
    <property type="term" value="C:external side of plasma membrane"/>
    <property type="evidence" value="ECO:0007669"/>
    <property type="project" value="TreeGrafter"/>
</dbReference>
<dbReference type="InterPro" id="IPR036179">
    <property type="entry name" value="Ig-like_dom_sf"/>
</dbReference>
<evidence type="ECO:0000256" key="1">
    <source>
        <dbReference type="ARBA" id="ARBA00022729"/>
    </source>
</evidence>
<feature type="compositionally biased region" description="Low complexity" evidence="3">
    <location>
        <begin position="413"/>
        <end position="436"/>
    </location>
</feature>
<keyword evidence="5" id="KW-1185">Reference proteome</keyword>
<dbReference type="SMART" id="SM00409">
    <property type="entry name" value="IG"/>
    <property type="match status" value="1"/>
</dbReference>
<proteinExistence type="predicted"/>
<dbReference type="InterPro" id="IPR050488">
    <property type="entry name" value="Ig_Fc_receptor"/>
</dbReference>
<dbReference type="GO" id="GO:0007166">
    <property type="term" value="P:cell surface receptor signaling pathway"/>
    <property type="evidence" value="ECO:0007669"/>
    <property type="project" value="TreeGrafter"/>
</dbReference>
<feature type="compositionally biased region" description="Polar residues" evidence="3">
    <location>
        <begin position="403"/>
        <end position="412"/>
    </location>
</feature>
<feature type="compositionally biased region" description="Low complexity" evidence="3">
    <location>
        <begin position="307"/>
        <end position="316"/>
    </location>
</feature>
<protein>
    <submittedName>
        <fullName evidence="4">Uncharacterized protein</fullName>
    </submittedName>
</protein>